<keyword evidence="8" id="KW-0479">Metal-binding</keyword>
<dbReference type="NCBIfam" id="TIGR00231">
    <property type="entry name" value="small_GTP"/>
    <property type="match status" value="1"/>
</dbReference>
<feature type="binding site" evidence="8">
    <location>
        <position position="96"/>
    </location>
    <ligand>
        <name>(6S)-5-formyl-5,6,7,8-tetrahydrofolate</name>
        <dbReference type="ChEBI" id="CHEBI:57457"/>
    </ligand>
</feature>
<evidence type="ECO:0000256" key="2">
    <source>
        <dbReference type="ARBA" id="ARBA00022694"/>
    </source>
</evidence>
<dbReference type="eggNOG" id="COG0486">
    <property type="taxonomic scope" value="Bacteria"/>
</dbReference>
<accession>N0BHJ6</accession>
<keyword evidence="7 8" id="KW-0342">GTP-binding</keyword>
<dbReference type="PANTHER" id="PTHR42714">
    <property type="entry name" value="TRNA MODIFICATION GTPASE GTPBP3"/>
    <property type="match status" value="1"/>
</dbReference>
<dbReference type="Pfam" id="PF10396">
    <property type="entry name" value="TrmE_N"/>
    <property type="match status" value="1"/>
</dbReference>
<dbReference type="GO" id="GO:0005525">
    <property type="term" value="F:GTP binding"/>
    <property type="evidence" value="ECO:0007669"/>
    <property type="project" value="UniProtKB-UniRule"/>
</dbReference>
<dbReference type="STRING" id="670307.HYPDE_39758"/>
<evidence type="ECO:0000256" key="3">
    <source>
        <dbReference type="ARBA" id="ARBA00022741"/>
    </source>
</evidence>
<dbReference type="InterPro" id="IPR027266">
    <property type="entry name" value="TrmE/GcvT-like"/>
</dbReference>
<dbReference type="PANTHER" id="PTHR42714:SF2">
    <property type="entry name" value="TRNA MODIFICATION GTPASE GTPBP3, MITOCHONDRIAL"/>
    <property type="match status" value="1"/>
</dbReference>
<keyword evidence="6 8" id="KW-0630">Potassium</keyword>
<organism evidence="11 12">
    <name type="scientific">Hyphomicrobium denitrificans 1NES1</name>
    <dbReference type="NCBI Taxonomy" id="670307"/>
    <lineage>
        <taxon>Bacteria</taxon>
        <taxon>Pseudomonadati</taxon>
        <taxon>Pseudomonadota</taxon>
        <taxon>Alphaproteobacteria</taxon>
        <taxon>Hyphomicrobiales</taxon>
        <taxon>Hyphomicrobiaceae</taxon>
        <taxon>Hyphomicrobium</taxon>
    </lineage>
</organism>
<dbReference type="EC" id="3.6.-.-" evidence="8"/>
<comment type="caution">
    <text evidence="8">Lacks conserved residue(s) required for the propagation of feature annotation.</text>
</comment>
<comment type="subcellular location">
    <subcellularLocation>
        <location evidence="8">Cytoplasm</location>
    </subcellularLocation>
</comment>
<evidence type="ECO:0000256" key="5">
    <source>
        <dbReference type="ARBA" id="ARBA00022842"/>
    </source>
</evidence>
<dbReference type="Gene3D" id="3.30.1360.120">
    <property type="entry name" value="Probable tRNA modification gtpase trme, domain 1"/>
    <property type="match status" value="1"/>
</dbReference>
<evidence type="ECO:0000259" key="10">
    <source>
        <dbReference type="PROSITE" id="PS51709"/>
    </source>
</evidence>
<proteinExistence type="inferred from homology"/>
<gene>
    <name evidence="8" type="primary">mnmE</name>
    <name evidence="8" type="synonym">trmE</name>
    <name evidence="11" type="ORF">HYPDE_39758</name>
</gene>
<keyword evidence="5 8" id="KW-0460">Magnesium</keyword>
<dbReference type="EMBL" id="CP005587">
    <property type="protein sequence ID" value="AGK59620.1"/>
    <property type="molecule type" value="Genomic_DNA"/>
</dbReference>
<dbReference type="InterPro" id="IPR004520">
    <property type="entry name" value="GTPase_MnmE"/>
</dbReference>
<comment type="subunit">
    <text evidence="8">Homodimer. Heterotetramer of two MnmE and two MnmG subunits.</text>
</comment>
<feature type="binding site" evidence="8">
    <location>
        <begin position="287"/>
        <end position="290"/>
    </location>
    <ligand>
        <name>GTP</name>
        <dbReference type="ChEBI" id="CHEBI:37565"/>
    </ligand>
</feature>
<dbReference type="GO" id="GO:0005737">
    <property type="term" value="C:cytoplasm"/>
    <property type="evidence" value="ECO:0007669"/>
    <property type="project" value="UniProtKB-SubCell"/>
</dbReference>
<comment type="similarity">
    <text evidence="1 8 9">Belongs to the TRAFAC class TrmE-Era-EngA-EngB-Septin-like GTPase superfamily. TrmE GTPase family.</text>
</comment>
<dbReference type="GO" id="GO:0002098">
    <property type="term" value="P:tRNA wobble uridine modification"/>
    <property type="evidence" value="ECO:0007669"/>
    <property type="project" value="TreeGrafter"/>
</dbReference>
<protein>
    <recommendedName>
        <fullName evidence="8">tRNA modification GTPase MnmE</fullName>
        <ecNumber evidence="8">3.6.-.-</ecNumber>
    </recommendedName>
</protein>
<evidence type="ECO:0000313" key="12">
    <source>
        <dbReference type="Proteomes" id="UP000005952"/>
    </source>
</evidence>
<dbReference type="InterPro" id="IPR027417">
    <property type="entry name" value="P-loop_NTPase"/>
</dbReference>
<keyword evidence="2 8" id="KW-0819">tRNA processing</keyword>
<dbReference type="KEGG" id="hdt:HYPDE_39758"/>
<feature type="binding site" evidence="8">
    <location>
        <begin position="243"/>
        <end position="248"/>
    </location>
    <ligand>
        <name>GTP</name>
        <dbReference type="ChEBI" id="CHEBI:37565"/>
    </ligand>
</feature>
<evidence type="ECO:0000313" key="11">
    <source>
        <dbReference type="EMBL" id="AGK59620.1"/>
    </source>
</evidence>
<feature type="binding site" evidence="8">
    <location>
        <position position="452"/>
    </location>
    <ligand>
        <name>(6S)-5-formyl-5,6,7,8-tetrahydrofolate</name>
        <dbReference type="ChEBI" id="CHEBI:57457"/>
    </ligand>
</feature>
<keyword evidence="3 8" id="KW-0547">Nucleotide-binding</keyword>
<dbReference type="NCBIfam" id="NF003661">
    <property type="entry name" value="PRK05291.1-3"/>
    <property type="match status" value="1"/>
</dbReference>
<dbReference type="CDD" id="cd04164">
    <property type="entry name" value="trmE"/>
    <property type="match status" value="1"/>
</dbReference>
<dbReference type="PROSITE" id="PS51709">
    <property type="entry name" value="G_TRME"/>
    <property type="match status" value="1"/>
</dbReference>
<dbReference type="RefSeq" id="WP_015599635.1">
    <property type="nucleotide sequence ID" value="NC_021172.1"/>
</dbReference>
<feature type="binding site" evidence="8">
    <location>
        <position position="247"/>
    </location>
    <ligand>
        <name>Mg(2+)</name>
        <dbReference type="ChEBI" id="CHEBI:18420"/>
    </ligand>
</feature>
<dbReference type="NCBIfam" id="TIGR00450">
    <property type="entry name" value="mnmE_trmE_thdF"/>
    <property type="match status" value="1"/>
</dbReference>
<sequence length="452" mass="48448">MDWVAVARVYEYANAMTDAATIFALSSAPGRAALSVIRISGPAVRDVLEKMVAPIPKPRVAAFRTIRHPETREALDRALLLWFAAPNSETGEDVAEFQGHGSRAAIAAILAALGTMKGCRLAEPGEFARRGFENGKMDLAEIEGLGDLIEAETEAQRRQALAQSAGMLSKLYEGWRTRLIEIAALTEAAIDFSDEADVSASSFMEARKRAEALSAEIGAHLDDGHRGEIVRDGFRVALLGPPNAGKSSLLNALARRDAAIVSAEAGTTRDVIEVRLDLAGLPVVISDTAGIREAGSAVEQEGIRRSLATARDADLVVWLSETGDSKLPEGISRETSLAIRSKADLRRESTADLLAISTVTGEGLDRLVAEIGRRASEAVGTKAEPALTQARHRQSLEVARREIAAFLAGSLESIELRAEDIRRAAHAIGRITGRVDVEDVLDQIFSRFCIGK</sequence>
<evidence type="ECO:0000256" key="1">
    <source>
        <dbReference type="ARBA" id="ARBA00011043"/>
    </source>
</evidence>
<feature type="binding site" evidence="8">
    <location>
        <position position="38"/>
    </location>
    <ligand>
        <name>(6S)-5-formyl-5,6,7,8-tetrahydrofolate</name>
        <dbReference type="ChEBI" id="CHEBI:57457"/>
    </ligand>
</feature>
<dbReference type="GO" id="GO:0003924">
    <property type="term" value="F:GTPase activity"/>
    <property type="evidence" value="ECO:0007669"/>
    <property type="project" value="UniProtKB-UniRule"/>
</dbReference>
<dbReference type="Pfam" id="PF01926">
    <property type="entry name" value="MMR_HSR1"/>
    <property type="match status" value="1"/>
</dbReference>
<comment type="cofactor">
    <cofactor evidence="8">
        <name>K(+)</name>
        <dbReference type="ChEBI" id="CHEBI:29103"/>
    </cofactor>
    <text evidence="8">Binds 1 potassium ion per subunit.</text>
</comment>
<dbReference type="InterPro" id="IPR018948">
    <property type="entry name" value="GTP-bd_TrmE_N"/>
</dbReference>
<dbReference type="GO" id="GO:0046872">
    <property type="term" value="F:metal ion binding"/>
    <property type="evidence" value="ECO:0007669"/>
    <property type="project" value="UniProtKB-KW"/>
</dbReference>
<feature type="binding site" evidence="8">
    <location>
        <position position="136"/>
    </location>
    <ligand>
        <name>(6S)-5-formyl-5,6,7,8-tetrahydrofolate</name>
        <dbReference type="ChEBI" id="CHEBI:57457"/>
    </ligand>
</feature>
<comment type="function">
    <text evidence="8">Exhibits a very high intrinsic GTPase hydrolysis rate. Involved in the addition of a carboxymethylaminomethyl (cmnm) group at the wobble position (U34) of certain tRNAs, forming tRNA-cmnm(5)s(2)U34.</text>
</comment>
<feature type="binding site" evidence="8">
    <location>
        <position position="268"/>
    </location>
    <ligand>
        <name>Mg(2+)</name>
        <dbReference type="ChEBI" id="CHEBI:18420"/>
    </ligand>
</feature>
<dbReference type="AlphaFoldDB" id="N0BHJ6"/>
<feature type="binding site" evidence="8">
    <location>
        <begin position="262"/>
        <end position="268"/>
    </location>
    <ligand>
        <name>GTP</name>
        <dbReference type="ChEBI" id="CHEBI:37565"/>
    </ligand>
</feature>
<dbReference type="SUPFAM" id="SSF52540">
    <property type="entry name" value="P-loop containing nucleoside triphosphate hydrolases"/>
    <property type="match status" value="1"/>
</dbReference>
<evidence type="ECO:0000256" key="6">
    <source>
        <dbReference type="ARBA" id="ARBA00022958"/>
    </source>
</evidence>
<dbReference type="GO" id="GO:0030488">
    <property type="term" value="P:tRNA methylation"/>
    <property type="evidence" value="ECO:0007669"/>
    <property type="project" value="TreeGrafter"/>
</dbReference>
<dbReference type="InterPro" id="IPR025867">
    <property type="entry name" value="MnmE_helical"/>
</dbReference>
<dbReference type="CDD" id="cd14858">
    <property type="entry name" value="TrmE_N"/>
    <property type="match status" value="1"/>
</dbReference>
<keyword evidence="12" id="KW-1185">Reference proteome</keyword>
<keyword evidence="4 8" id="KW-0378">Hydrolase</keyword>
<dbReference type="HOGENOM" id="CLU_019624_3_1_5"/>
<dbReference type="FunFam" id="3.30.1360.120:FF:000007">
    <property type="entry name" value="tRNA modification GTPase GTPBP3, mitochondrial"/>
    <property type="match status" value="1"/>
</dbReference>
<evidence type="ECO:0000256" key="4">
    <source>
        <dbReference type="ARBA" id="ARBA00022801"/>
    </source>
</evidence>
<dbReference type="Gene3D" id="3.40.50.300">
    <property type="entry name" value="P-loop containing nucleotide triphosphate hydrolases"/>
    <property type="match status" value="1"/>
</dbReference>
<reference evidence="11 12" key="1">
    <citation type="journal article" date="2013" name="Genome Announc.">
        <title>Genome sequences for three denitrifying bacterial strains isolated from a uranium- and nitrate-contaminated subsurface environment.</title>
        <authorList>
            <person name="Venkatramanan R."/>
            <person name="Prakash O."/>
            <person name="Woyke T."/>
            <person name="Chain P."/>
            <person name="Goodwin L.A."/>
            <person name="Watson D."/>
            <person name="Brooks S."/>
            <person name="Kostka J.E."/>
            <person name="Green S.J."/>
        </authorList>
    </citation>
    <scope>NUCLEOTIDE SEQUENCE [LARGE SCALE GENOMIC DNA]</scope>
    <source>
        <strain evidence="11 12">1NES1</strain>
    </source>
</reference>
<keyword evidence="8" id="KW-0963">Cytoplasm</keyword>
<dbReference type="Proteomes" id="UP000005952">
    <property type="component" value="Chromosome"/>
</dbReference>
<dbReference type="InterPro" id="IPR005225">
    <property type="entry name" value="Small_GTP-bd"/>
</dbReference>
<dbReference type="Gene3D" id="1.20.120.430">
    <property type="entry name" value="tRNA modification GTPase MnmE domain 2"/>
    <property type="match status" value="1"/>
</dbReference>
<evidence type="ECO:0000256" key="7">
    <source>
        <dbReference type="ARBA" id="ARBA00023134"/>
    </source>
</evidence>
<feature type="domain" description="TrmE-type G" evidence="10">
    <location>
        <begin position="233"/>
        <end position="376"/>
    </location>
</feature>
<name>N0BHJ6_9HYPH</name>
<evidence type="ECO:0000256" key="9">
    <source>
        <dbReference type="RuleBase" id="RU003313"/>
    </source>
</evidence>
<dbReference type="SUPFAM" id="SSF116878">
    <property type="entry name" value="TrmE connector domain"/>
    <property type="match status" value="1"/>
</dbReference>
<dbReference type="Pfam" id="PF12631">
    <property type="entry name" value="MnmE_helical"/>
    <property type="match status" value="1"/>
</dbReference>
<dbReference type="HAMAP" id="MF_00379">
    <property type="entry name" value="GTPase_MnmE"/>
    <property type="match status" value="1"/>
</dbReference>
<evidence type="ECO:0000256" key="8">
    <source>
        <dbReference type="HAMAP-Rule" id="MF_00379"/>
    </source>
</evidence>
<dbReference type="InterPro" id="IPR027368">
    <property type="entry name" value="MnmE_dom2"/>
</dbReference>
<dbReference type="InterPro" id="IPR031168">
    <property type="entry name" value="G_TrmE"/>
</dbReference>
<dbReference type="InterPro" id="IPR006073">
    <property type="entry name" value="GTP-bd"/>
</dbReference>